<comment type="subcellular location">
    <subcellularLocation>
        <location evidence="1">Membrane</location>
        <topology evidence="1">Single-pass type I membrane protein</topology>
    </subcellularLocation>
</comment>
<evidence type="ECO:0000313" key="8">
    <source>
        <dbReference type="Proteomes" id="UP001159428"/>
    </source>
</evidence>
<dbReference type="PROSITE" id="PS50835">
    <property type="entry name" value="IG_LIKE"/>
    <property type="match status" value="2"/>
</dbReference>
<evidence type="ECO:0000256" key="4">
    <source>
        <dbReference type="ARBA" id="ARBA00023180"/>
    </source>
</evidence>
<dbReference type="InterPro" id="IPR003599">
    <property type="entry name" value="Ig_sub"/>
</dbReference>
<dbReference type="SMART" id="SM00408">
    <property type="entry name" value="IGc2"/>
    <property type="match status" value="2"/>
</dbReference>
<keyword evidence="3" id="KW-1015">Disulfide bond</keyword>
<dbReference type="PANTHER" id="PTHR11640:SF164">
    <property type="entry name" value="MAM DOMAIN-CONTAINING GLYCOSYLPHOSPHATIDYLINOSITOL ANCHOR PROTEIN 1"/>
    <property type="match status" value="1"/>
</dbReference>
<keyword evidence="8" id="KW-1185">Reference proteome</keyword>
<dbReference type="Proteomes" id="UP001159428">
    <property type="component" value="Unassembled WGS sequence"/>
</dbReference>
<protein>
    <recommendedName>
        <fullName evidence="6">Ig-like domain-containing protein</fullName>
    </recommendedName>
</protein>
<dbReference type="InterPro" id="IPR036179">
    <property type="entry name" value="Ig-like_dom_sf"/>
</dbReference>
<dbReference type="SMART" id="SM00409">
    <property type="entry name" value="IG"/>
    <property type="match status" value="2"/>
</dbReference>
<dbReference type="PANTHER" id="PTHR11640">
    <property type="entry name" value="NEPHRIN"/>
    <property type="match status" value="1"/>
</dbReference>
<dbReference type="GO" id="GO:0050839">
    <property type="term" value="F:cell adhesion molecule binding"/>
    <property type="evidence" value="ECO:0007669"/>
    <property type="project" value="TreeGrafter"/>
</dbReference>
<comment type="caution">
    <text evidence="7">The sequence shown here is derived from an EMBL/GenBank/DDBJ whole genome shotgun (WGS) entry which is preliminary data.</text>
</comment>
<keyword evidence="5" id="KW-0393">Immunoglobulin domain</keyword>
<evidence type="ECO:0000256" key="2">
    <source>
        <dbReference type="ARBA" id="ARBA00023136"/>
    </source>
</evidence>
<gene>
    <name evidence="7" type="ORF">PMEA_00004705</name>
</gene>
<dbReference type="AlphaFoldDB" id="A0AAU9WFT3"/>
<feature type="domain" description="Ig-like" evidence="6">
    <location>
        <begin position="98"/>
        <end position="175"/>
    </location>
</feature>
<evidence type="ECO:0000313" key="7">
    <source>
        <dbReference type="EMBL" id="CAH3112905.1"/>
    </source>
</evidence>
<name>A0AAU9WFT3_9CNID</name>
<dbReference type="InterPro" id="IPR013783">
    <property type="entry name" value="Ig-like_fold"/>
</dbReference>
<keyword evidence="4" id="KW-0325">Glycoprotein</keyword>
<reference evidence="7 8" key="1">
    <citation type="submission" date="2022-05" db="EMBL/GenBank/DDBJ databases">
        <authorList>
            <consortium name="Genoscope - CEA"/>
            <person name="William W."/>
        </authorList>
    </citation>
    <scope>NUCLEOTIDE SEQUENCE [LARGE SCALE GENOMIC DNA]</scope>
</reference>
<dbReference type="Gene3D" id="2.60.40.10">
    <property type="entry name" value="Immunoglobulins"/>
    <property type="match status" value="2"/>
</dbReference>
<dbReference type="InterPro" id="IPR007110">
    <property type="entry name" value="Ig-like_dom"/>
</dbReference>
<keyword evidence="2" id="KW-0472">Membrane</keyword>
<accession>A0AAU9WFT3</accession>
<dbReference type="FunFam" id="2.60.40.10:FF:000032">
    <property type="entry name" value="palladin isoform X1"/>
    <property type="match status" value="2"/>
</dbReference>
<evidence type="ECO:0000259" key="6">
    <source>
        <dbReference type="PROSITE" id="PS50835"/>
    </source>
</evidence>
<evidence type="ECO:0000256" key="5">
    <source>
        <dbReference type="ARBA" id="ARBA00023319"/>
    </source>
</evidence>
<dbReference type="SUPFAM" id="SSF48726">
    <property type="entry name" value="Immunoglobulin"/>
    <property type="match status" value="2"/>
</dbReference>
<feature type="domain" description="Ig-like" evidence="6">
    <location>
        <begin position="5"/>
        <end position="82"/>
    </location>
</feature>
<dbReference type="GO" id="GO:0005886">
    <property type="term" value="C:plasma membrane"/>
    <property type="evidence" value="ECO:0007669"/>
    <property type="project" value="TreeGrafter"/>
</dbReference>
<dbReference type="GO" id="GO:0005911">
    <property type="term" value="C:cell-cell junction"/>
    <property type="evidence" value="ECO:0007669"/>
    <property type="project" value="TreeGrafter"/>
</dbReference>
<dbReference type="InterPro" id="IPR003598">
    <property type="entry name" value="Ig_sub2"/>
</dbReference>
<proteinExistence type="predicted"/>
<dbReference type="InterPro" id="IPR051275">
    <property type="entry name" value="Cell_adhesion_signaling"/>
</dbReference>
<feature type="non-terminal residue" evidence="7">
    <location>
        <position position="1"/>
    </location>
</feature>
<dbReference type="Pfam" id="PF13927">
    <property type="entry name" value="Ig_3"/>
    <property type="match status" value="2"/>
</dbReference>
<evidence type="ECO:0000256" key="3">
    <source>
        <dbReference type="ARBA" id="ARBA00023157"/>
    </source>
</evidence>
<sequence length="179" mass="19468">ISDKPSLTTLPSDRTVLEGNTATFHCEATGNPAPKITWMKDGKTVSQKQTLNIETHRNDSGKYWCLAENGLNSTVNASAMLDVQLLTFNYTFFGPDKPSLITNPTNQTVLEGTSATFRCVADGNPIPQITWKKDGKTVSQGDTLNFETNRTQSGEYFCLAENGLNSTASASAHLDVQCK</sequence>
<organism evidence="7 8">
    <name type="scientific">Pocillopora meandrina</name>
    <dbReference type="NCBI Taxonomy" id="46732"/>
    <lineage>
        <taxon>Eukaryota</taxon>
        <taxon>Metazoa</taxon>
        <taxon>Cnidaria</taxon>
        <taxon>Anthozoa</taxon>
        <taxon>Hexacorallia</taxon>
        <taxon>Scleractinia</taxon>
        <taxon>Astrocoeniina</taxon>
        <taxon>Pocilloporidae</taxon>
        <taxon>Pocillopora</taxon>
    </lineage>
</organism>
<dbReference type="EMBL" id="CALNXJ010000013">
    <property type="protein sequence ID" value="CAH3112905.1"/>
    <property type="molecule type" value="Genomic_DNA"/>
</dbReference>
<evidence type="ECO:0000256" key="1">
    <source>
        <dbReference type="ARBA" id="ARBA00004479"/>
    </source>
</evidence>
<dbReference type="GO" id="GO:0098609">
    <property type="term" value="P:cell-cell adhesion"/>
    <property type="evidence" value="ECO:0007669"/>
    <property type="project" value="TreeGrafter"/>
</dbReference>